<dbReference type="Pfam" id="PF06048">
    <property type="entry name" value="DUF927"/>
    <property type="match status" value="1"/>
</dbReference>
<dbReference type="RefSeq" id="WP_092963192.1">
    <property type="nucleotide sequence ID" value="NZ_FOSQ01000020.1"/>
</dbReference>
<name>A0A1I4F1W1_9PROT</name>
<accession>A0A1I4F1W1</accession>
<evidence type="ECO:0000259" key="2">
    <source>
        <dbReference type="Pfam" id="PF06048"/>
    </source>
</evidence>
<feature type="region of interest" description="Disordered" evidence="1">
    <location>
        <begin position="75"/>
        <end position="97"/>
    </location>
</feature>
<dbReference type="EMBL" id="FOSQ01000020">
    <property type="protein sequence ID" value="SFL10756.1"/>
    <property type="molecule type" value="Genomic_DNA"/>
</dbReference>
<sequence>MDAMRDTAAPDAATSATSADDTTDPAAALRAAAARAADMDNAEWLAARKAEARRLGVAAADLDGLRRDVLRQRDAEAREGADAAEPEPEAGPSMGADPDALTALVARLADLAPLAREVEMRGAVASVPGLTLRALSAELKREAARRRAIAEEAMRAAGPPGDGETHWPFGYIMRPDGLFCDGGDDAPPLRLCDAFEVLGEARNTAGEDWALWLRWRDGDGRPHLWAMPARMTMEAPGVLEAEMVRRGLRVDADPTARMRLRSFLSGVRAGGRVTLVARAGWHGDAFALADGAVIGKPPEPLVMERQSEAGAAAVAMAGDLDGWKAEVAALAVGNDLPAFCLAAAFAGPLLDVAGEDGGGFHLFGKSKAGKTSAAQMAVSAWGPPTKAGALRDWRATANGLEAACAESGDGLLALDEIHQADPREVAGAIYAMANGAGKGRMARDLTARRRSTWRTFILSTGEVDVPTVVERTGRKMPEGAAVRLPSLPIPDADAWPNRHGYADRGAMLAALHGALRKHHGTAARAFLAHLAEARREDMAGLLAMLAGMRDRFAAALPAGADVQVRHVARAFALAATAGEMATRWGVLPWPAGEASRAALAVMATWMDRRGGADAGEDGAALVRLRAFIAAHGASRFETLEASFATGEPVPVDQRTINRAGWRERREGGWRYFITREAWRSEVFADADPTAAARALADAGAIQRGDGRNLTVSKVIQGEGKVRVYAVTPGILAAGAAEA</sequence>
<evidence type="ECO:0000313" key="4">
    <source>
        <dbReference type="Proteomes" id="UP000199473"/>
    </source>
</evidence>
<dbReference type="AlphaFoldDB" id="A0A1I4F1W1"/>
<protein>
    <submittedName>
        <fullName evidence="3">Uncharcterized protein, DUF927 family</fullName>
    </submittedName>
</protein>
<evidence type="ECO:0000256" key="1">
    <source>
        <dbReference type="SAM" id="MobiDB-lite"/>
    </source>
</evidence>
<keyword evidence="4" id="KW-1185">Reference proteome</keyword>
<dbReference type="Proteomes" id="UP000199473">
    <property type="component" value="Unassembled WGS sequence"/>
</dbReference>
<proteinExistence type="predicted"/>
<dbReference type="OrthoDB" id="784829at2"/>
<evidence type="ECO:0000313" key="3">
    <source>
        <dbReference type="EMBL" id="SFL10756.1"/>
    </source>
</evidence>
<organism evidence="3 4">
    <name type="scientific">Falsiroseomonas stagni DSM 19981</name>
    <dbReference type="NCBI Taxonomy" id="1123062"/>
    <lineage>
        <taxon>Bacteria</taxon>
        <taxon>Pseudomonadati</taxon>
        <taxon>Pseudomonadota</taxon>
        <taxon>Alphaproteobacteria</taxon>
        <taxon>Acetobacterales</taxon>
        <taxon>Roseomonadaceae</taxon>
        <taxon>Falsiroseomonas</taxon>
    </lineage>
</organism>
<dbReference type="InterPro" id="IPR009270">
    <property type="entry name" value="DUF927"/>
</dbReference>
<feature type="region of interest" description="Disordered" evidence="1">
    <location>
        <begin position="1"/>
        <end position="24"/>
    </location>
</feature>
<feature type="domain" description="DUF927" evidence="2">
    <location>
        <begin position="184"/>
        <end position="449"/>
    </location>
</feature>
<reference evidence="3 4" key="1">
    <citation type="submission" date="2016-10" db="EMBL/GenBank/DDBJ databases">
        <authorList>
            <person name="de Groot N.N."/>
        </authorList>
    </citation>
    <scope>NUCLEOTIDE SEQUENCE [LARGE SCALE GENOMIC DNA]</scope>
    <source>
        <strain evidence="3 4">DSM 19981</strain>
    </source>
</reference>
<gene>
    <name evidence="3" type="ORF">SAMN02745775_12058</name>
</gene>